<organism evidence="3 4">
    <name type="scientific">Dokdonella soli</name>
    <dbReference type="NCBI Taxonomy" id="529810"/>
    <lineage>
        <taxon>Bacteria</taxon>
        <taxon>Pseudomonadati</taxon>
        <taxon>Pseudomonadota</taxon>
        <taxon>Gammaproteobacteria</taxon>
        <taxon>Lysobacterales</taxon>
        <taxon>Rhodanobacteraceae</taxon>
        <taxon>Dokdonella</taxon>
    </lineage>
</organism>
<dbReference type="EMBL" id="BAAAEU010000006">
    <property type="protein sequence ID" value="GAA0710306.1"/>
    <property type="molecule type" value="Genomic_DNA"/>
</dbReference>
<keyword evidence="4" id="KW-1185">Reference proteome</keyword>
<evidence type="ECO:0000313" key="3">
    <source>
        <dbReference type="EMBL" id="GAA0710306.1"/>
    </source>
</evidence>
<feature type="transmembrane region" description="Helical" evidence="1">
    <location>
        <begin position="29"/>
        <end position="50"/>
    </location>
</feature>
<keyword evidence="1" id="KW-1133">Transmembrane helix</keyword>
<evidence type="ECO:0000259" key="2">
    <source>
        <dbReference type="Pfam" id="PF02517"/>
    </source>
</evidence>
<dbReference type="InterPro" id="IPR003675">
    <property type="entry name" value="Rce1/LyrA-like_dom"/>
</dbReference>
<sequence>MPAGEHQLALVLSAVIFGLLHGVNPGATIISTIAIALEAGVLLAAAYMYARRL</sequence>
<gene>
    <name evidence="3" type="ORF">GCM10009105_11340</name>
</gene>
<comment type="caution">
    <text evidence="3">The sequence shown here is derived from an EMBL/GenBank/DDBJ whole genome shotgun (WGS) entry which is preliminary data.</text>
</comment>
<keyword evidence="1" id="KW-0472">Membrane</keyword>
<evidence type="ECO:0000313" key="4">
    <source>
        <dbReference type="Proteomes" id="UP001501523"/>
    </source>
</evidence>
<evidence type="ECO:0000256" key="1">
    <source>
        <dbReference type="SAM" id="Phobius"/>
    </source>
</evidence>
<keyword evidence="1" id="KW-0812">Transmembrane</keyword>
<dbReference type="Pfam" id="PF02517">
    <property type="entry name" value="Rce1-like"/>
    <property type="match status" value="1"/>
</dbReference>
<feature type="domain" description="CAAX prenyl protease 2/Lysostaphin resistance protein A-like" evidence="2">
    <location>
        <begin position="7"/>
        <end position="53"/>
    </location>
</feature>
<protein>
    <recommendedName>
        <fullName evidence="2">CAAX prenyl protease 2/Lysostaphin resistance protein A-like domain-containing protein</fullName>
    </recommendedName>
</protein>
<reference evidence="3 4" key="1">
    <citation type="journal article" date="2019" name="Int. J. Syst. Evol. Microbiol.">
        <title>The Global Catalogue of Microorganisms (GCM) 10K type strain sequencing project: providing services to taxonomists for standard genome sequencing and annotation.</title>
        <authorList>
            <consortium name="The Broad Institute Genomics Platform"/>
            <consortium name="The Broad Institute Genome Sequencing Center for Infectious Disease"/>
            <person name="Wu L."/>
            <person name="Ma J."/>
        </authorList>
    </citation>
    <scope>NUCLEOTIDE SEQUENCE [LARGE SCALE GENOMIC DNA]</scope>
    <source>
        <strain evidence="3 4">JCM 15421</strain>
    </source>
</reference>
<proteinExistence type="predicted"/>
<dbReference type="Proteomes" id="UP001501523">
    <property type="component" value="Unassembled WGS sequence"/>
</dbReference>
<accession>A0ABN1IE69</accession>
<name>A0ABN1IE69_9GAMM</name>